<evidence type="ECO:0000313" key="6">
    <source>
        <dbReference type="EMBL" id="MBB3930138.1"/>
    </source>
</evidence>
<gene>
    <name evidence="6" type="ORF">GGR25_001177</name>
</gene>
<dbReference type="RefSeq" id="WP_183397827.1">
    <property type="nucleotide sequence ID" value="NZ_JACIDS010000002.1"/>
</dbReference>
<dbReference type="Proteomes" id="UP000553963">
    <property type="component" value="Unassembled WGS sequence"/>
</dbReference>
<sequence length="377" mass="39581">MTSLRINGRMLLAGAALALATQAAAAAEGPVALAAKSFSTELCAPKDPAAVADIPKAVSGFTGYEQAPGDWLALPDASPLKGKRVALSVMGLGQPFFLAIKKQWEMLAEKYGFELKVYDGRFDAGTVQKLVDDIIADAPDAVAFAPLDSGAAVPQVQRMLDAGLKVVTYNVQPAQVVAPRVFANDFAGSQLVGCNTARYFIEKFGDKKAIIGVVDLPSLPQVQDRKNGFLYGFKSLVPTATVAQSVDGGGVIDKANPAAADLLQGHPEINVIFGINNDSSLGTIAAMKAANLYSPEWGVVSSVDGSEPVMAELGSDESPLKAESGYPPYDFSVATFNLLGATLDGKSTKDTQVVVGYPPIKPTAEGIEAWLSRQYPR</sequence>
<evidence type="ECO:0000256" key="3">
    <source>
        <dbReference type="ARBA" id="ARBA00022729"/>
    </source>
</evidence>
<keyword evidence="3 4" id="KW-0732">Signal</keyword>
<dbReference type="InterPro" id="IPR025997">
    <property type="entry name" value="SBP_2_dom"/>
</dbReference>
<dbReference type="PANTHER" id="PTHR46847:SF1">
    <property type="entry name" value="D-ALLOSE-BINDING PERIPLASMIC PROTEIN-RELATED"/>
    <property type="match status" value="1"/>
</dbReference>
<evidence type="ECO:0000256" key="2">
    <source>
        <dbReference type="ARBA" id="ARBA00007639"/>
    </source>
</evidence>
<dbReference type="InterPro" id="IPR028082">
    <property type="entry name" value="Peripla_BP_I"/>
</dbReference>
<dbReference type="EMBL" id="JACIDS010000002">
    <property type="protein sequence ID" value="MBB3930138.1"/>
    <property type="molecule type" value="Genomic_DNA"/>
</dbReference>
<comment type="similarity">
    <text evidence="2">Belongs to the bacterial solute-binding protein 2 family.</text>
</comment>
<reference evidence="6 7" key="1">
    <citation type="submission" date="2020-08" db="EMBL/GenBank/DDBJ databases">
        <title>Genomic Encyclopedia of Type Strains, Phase IV (KMG-IV): sequencing the most valuable type-strain genomes for metagenomic binning, comparative biology and taxonomic classification.</title>
        <authorList>
            <person name="Goeker M."/>
        </authorList>
    </citation>
    <scope>NUCLEOTIDE SEQUENCE [LARGE SCALE GENOMIC DNA]</scope>
    <source>
        <strain evidence="6 7">DSM 25966</strain>
    </source>
</reference>
<comment type="subcellular location">
    <subcellularLocation>
        <location evidence="1">Cell envelope</location>
    </subcellularLocation>
</comment>
<dbReference type="PANTHER" id="PTHR46847">
    <property type="entry name" value="D-ALLOSE-BINDING PERIPLASMIC PROTEIN-RELATED"/>
    <property type="match status" value="1"/>
</dbReference>
<keyword evidence="7" id="KW-1185">Reference proteome</keyword>
<dbReference type="GO" id="GO:0030313">
    <property type="term" value="C:cell envelope"/>
    <property type="evidence" value="ECO:0007669"/>
    <property type="project" value="UniProtKB-SubCell"/>
</dbReference>
<comment type="caution">
    <text evidence="6">The sequence shown here is derived from an EMBL/GenBank/DDBJ whole genome shotgun (WGS) entry which is preliminary data.</text>
</comment>
<evidence type="ECO:0000259" key="5">
    <source>
        <dbReference type="Pfam" id="PF13407"/>
    </source>
</evidence>
<dbReference type="InterPro" id="IPR006311">
    <property type="entry name" value="TAT_signal"/>
</dbReference>
<dbReference type="SUPFAM" id="SSF53822">
    <property type="entry name" value="Periplasmic binding protein-like I"/>
    <property type="match status" value="1"/>
</dbReference>
<protein>
    <submittedName>
        <fullName evidence="6">Ribose transport system substrate-binding protein</fullName>
    </submittedName>
</protein>
<dbReference type="Gene3D" id="3.40.50.2300">
    <property type="match status" value="2"/>
</dbReference>
<feature type="domain" description="Periplasmic binding protein" evidence="5">
    <location>
        <begin position="85"/>
        <end position="313"/>
    </location>
</feature>
<evidence type="ECO:0000256" key="4">
    <source>
        <dbReference type="SAM" id="SignalP"/>
    </source>
</evidence>
<evidence type="ECO:0000313" key="7">
    <source>
        <dbReference type="Proteomes" id="UP000553963"/>
    </source>
</evidence>
<organism evidence="6 7">
    <name type="scientific">Kaistia hirudinis</name>
    <dbReference type="NCBI Taxonomy" id="1293440"/>
    <lineage>
        <taxon>Bacteria</taxon>
        <taxon>Pseudomonadati</taxon>
        <taxon>Pseudomonadota</taxon>
        <taxon>Alphaproteobacteria</taxon>
        <taxon>Hyphomicrobiales</taxon>
        <taxon>Kaistiaceae</taxon>
        <taxon>Kaistia</taxon>
    </lineage>
</organism>
<dbReference type="GO" id="GO:0030246">
    <property type="term" value="F:carbohydrate binding"/>
    <property type="evidence" value="ECO:0007669"/>
    <property type="project" value="UniProtKB-ARBA"/>
</dbReference>
<proteinExistence type="inferred from homology"/>
<dbReference type="Pfam" id="PF13407">
    <property type="entry name" value="Peripla_BP_4"/>
    <property type="match status" value="1"/>
</dbReference>
<dbReference type="CDD" id="cd01536">
    <property type="entry name" value="PBP1_ABC_sugar_binding-like"/>
    <property type="match status" value="1"/>
</dbReference>
<accession>A0A840ALA3</accession>
<feature type="chain" id="PRO_5032672732" evidence="4">
    <location>
        <begin position="27"/>
        <end position="377"/>
    </location>
</feature>
<feature type="signal peptide" evidence="4">
    <location>
        <begin position="1"/>
        <end position="26"/>
    </location>
</feature>
<name>A0A840ALA3_9HYPH</name>
<evidence type="ECO:0000256" key="1">
    <source>
        <dbReference type="ARBA" id="ARBA00004196"/>
    </source>
</evidence>
<dbReference type="PROSITE" id="PS51318">
    <property type="entry name" value="TAT"/>
    <property type="match status" value="1"/>
</dbReference>
<dbReference type="AlphaFoldDB" id="A0A840ALA3"/>